<evidence type="ECO:0000313" key="5">
    <source>
        <dbReference type="EMBL" id="CAF4210545.1"/>
    </source>
</evidence>
<dbReference type="InterPro" id="IPR036388">
    <property type="entry name" value="WH-like_DNA-bd_sf"/>
</dbReference>
<evidence type="ECO:0000313" key="7">
    <source>
        <dbReference type="Proteomes" id="UP000663887"/>
    </source>
</evidence>
<dbReference type="EMBL" id="CAJOBF010003348">
    <property type="protein sequence ID" value="CAF4086694.1"/>
    <property type="molecule type" value="Genomic_DNA"/>
</dbReference>
<dbReference type="InterPro" id="IPR052709">
    <property type="entry name" value="Transposase-MT_Hybrid"/>
</dbReference>
<comment type="caution">
    <text evidence="2">The sequence shown here is derived from an EMBL/GenBank/DDBJ whole genome shotgun (WGS) entry which is preliminary data.</text>
</comment>
<dbReference type="Pfam" id="PF13551">
    <property type="entry name" value="HTH_29"/>
    <property type="match status" value="1"/>
</dbReference>
<dbReference type="Proteomes" id="UP000663887">
    <property type="component" value="Unassembled WGS sequence"/>
</dbReference>
<dbReference type="Proteomes" id="UP000663856">
    <property type="component" value="Unassembled WGS sequence"/>
</dbReference>
<dbReference type="EMBL" id="CAJOBG010007221">
    <property type="protein sequence ID" value="CAF4210545.1"/>
    <property type="molecule type" value="Genomic_DNA"/>
</dbReference>
<evidence type="ECO:0000313" key="6">
    <source>
        <dbReference type="Proteomes" id="UP000663866"/>
    </source>
</evidence>
<dbReference type="Proteomes" id="UP000663842">
    <property type="component" value="Unassembled WGS sequence"/>
</dbReference>
<dbReference type="EMBL" id="CAJNRG010004054">
    <property type="protein sequence ID" value="CAF2062845.1"/>
    <property type="molecule type" value="Genomic_DNA"/>
</dbReference>
<reference evidence="2" key="1">
    <citation type="submission" date="2021-02" db="EMBL/GenBank/DDBJ databases">
        <authorList>
            <person name="Nowell W R."/>
        </authorList>
    </citation>
    <scope>NUCLEOTIDE SEQUENCE</scope>
</reference>
<name>A0A816QPA2_9BILA</name>
<accession>A0A816QPA2</accession>
<dbReference type="AlphaFoldDB" id="A0A816QPA2"/>
<evidence type="ECO:0000313" key="3">
    <source>
        <dbReference type="EMBL" id="CAF2243422.1"/>
    </source>
</evidence>
<sequence>MTQKLRRDYQRAQCIALRNAGMTCREISTIAGISKSSVQRAFKRFEERDDFYDRPRSGRPKKLNDRNVRMLQRLTQNEGRYPSRETCIRLNNSLGNPVAAVGGGGRVNFWGAINSKGTGCFRICTENTSSDVYCGILENYLIPTVQLYQLKNNYIYQHDNSRYHVSRQTQTKIRELDIQCLEWPAKSSDLNVIEHLWSVIDDKLKARTMCSVKELSEALSTAWLSIKPEL</sequence>
<dbReference type="Pfam" id="PF13358">
    <property type="entry name" value="DDE_3"/>
    <property type="match status" value="1"/>
</dbReference>
<dbReference type="PANTHER" id="PTHR46060">
    <property type="entry name" value="MARINER MOS1 TRANSPOSASE-LIKE PROTEIN"/>
    <property type="match status" value="1"/>
</dbReference>
<evidence type="ECO:0000313" key="4">
    <source>
        <dbReference type="EMBL" id="CAF4086694.1"/>
    </source>
</evidence>
<dbReference type="Gene3D" id="3.30.420.10">
    <property type="entry name" value="Ribonuclease H-like superfamily/Ribonuclease H"/>
    <property type="match status" value="1"/>
</dbReference>
<dbReference type="InterPro" id="IPR038717">
    <property type="entry name" value="Tc1-like_DDE_dom"/>
</dbReference>
<dbReference type="Proteomes" id="UP000663866">
    <property type="component" value="Unassembled WGS sequence"/>
</dbReference>
<dbReference type="Gene3D" id="1.10.10.10">
    <property type="entry name" value="Winged helix-like DNA-binding domain superfamily/Winged helix DNA-binding domain"/>
    <property type="match status" value="1"/>
</dbReference>
<dbReference type="InterPro" id="IPR036397">
    <property type="entry name" value="RNaseH_sf"/>
</dbReference>
<gene>
    <name evidence="5" type="ORF">OVN521_LOCUS26882</name>
    <name evidence="4" type="ORF">UXM345_LOCUS21414</name>
    <name evidence="3" type="ORF">WKI299_LOCUS36637</name>
    <name evidence="2" type="ORF">XDN619_LOCUS10886</name>
</gene>
<evidence type="ECO:0000259" key="1">
    <source>
        <dbReference type="Pfam" id="PF13358"/>
    </source>
</evidence>
<protein>
    <recommendedName>
        <fullName evidence="1">Tc1-like transposase DDE domain-containing protein</fullName>
    </recommendedName>
</protein>
<dbReference type="SUPFAM" id="SSF46689">
    <property type="entry name" value="Homeodomain-like"/>
    <property type="match status" value="1"/>
</dbReference>
<organism evidence="2 7">
    <name type="scientific">Rotaria magnacalcarata</name>
    <dbReference type="NCBI Taxonomy" id="392030"/>
    <lineage>
        <taxon>Eukaryota</taxon>
        <taxon>Metazoa</taxon>
        <taxon>Spiralia</taxon>
        <taxon>Gnathifera</taxon>
        <taxon>Rotifera</taxon>
        <taxon>Eurotatoria</taxon>
        <taxon>Bdelloidea</taxon>
        <taxon>Philodinida</taxon>
        <taxon>Philodinidae</taxon>
        <taxon>Rotaria</taxon>
    </lineage>
</organism>
<keyword evidence="6" id="KW-1185">Reference proteome</keyword>
<feature type="non-terminal residue" evidence="2">
    <location>
        <position position="1"/>
    </location>
</feature>
<dbReference type="EMBL" id="CAJNRF010017932">
    <property type="protein sequence ID" value="CAF2243422.1"/>
    <property type="molecule type" value="Genomic_DNA"/>
</dbReference>
<proteinExistence type="predicted"/>
<dbReference type="GO" id="GO:0003676">
    <property type="term" value="F:nucleic acid binding"/>
    <property type="evidence" value="ECO:0007669"/>
    <property type="project" value="InterPro"/>
</dbReference>
<evidence type="ECO:0000313" key="2">
    <source>
        <dbReference type="EMBL" id="CAF2062845.1"/>
    </source>
</evidence>
<dbReference type="InterPro" id="IPR009057">
    <property type="entry name" value="Homeodomain-like_sf"/>
</dbReference>
<feature type="domain" description="Tc1-like transposase DDE" evidence="1">
    <location>
        <begin position="102"/>
        <end position="215"/>
    </location>
</feature>
<dbReference type="PANTHER" id="PTHR46060:SF1">
    <property type="entry name" value="MARINER MOS1 TRANSPOSASE-LIKE PROTEIN"/>
    <property type="match status" value="1"/>
</dbReference>